<evidence type="ECO:0000256" key="4">
    <source>
        <dbReference type="SAM" id="MobiDB-lite"/>
    </source>
</evidence>
<organism evidence="6 7">
    <name type="scientific">Pseudonocardia acidicola</name>
    <dbReference type="NCBI Taxonomy" id="2724939"/>
    <lineage>
        <taxon>Bacteria</taxon>
        <taxon>Bacillati</taxon>
        <taxon>Actinomycetota</taxon>
        <taxon>Actinomycetes</taxon>
        <taxon>Pseudonocardiales</taxon>
        <taxon>Pseudonocardiaceae</taxon>
        <taxon>Pseudonocardia</taxon>
    </lineage>
</organism>
<sequence length="497" mass="53239">MDERTGLAVAVEVAEIAALPGTIEERAEALIEPLRRVVPFEAIWIALLDPERHEHAQLATRGHNEATLRYMASPAMLTDIEAVQLNCSGRSITVNDTPVPKEEVPVWTDHFGPAGFVEGVGIGLFTPDSRYLGLLTMLTDTAAHPSPAERGLIELLAPAIARAVDPMRQISTSARIVCNARAGAVLTRGGSALPLPNLPTHAVLRSGSPVLDVVAARVARGAAYTTFLCPVPAGHVRVTALACPDQAPYHLIAAVLVSPAGDLHGLSPGALDILGLLVESWPRRRIAAALGVAEFVVAANIEHIVARLGTGNVALAVLRANREGLYVPRRLVTGRREANGLQSPPPEIPRSHPVDRTLDAIHAHPERRYTLAELAEIAHLSVRRLQDMFRHRTGTSPMRYLETVRLRHAHDDLRRADPATETVSRIAVRNGFPHLGRFAAVYRANYGVPPSETLRAAPGAGPAPGTGSPAPQPLAWLSHPVPTETGWDDMAAVEHPG</sequence>
<keyword evidence="2" id="KW-0238">DNA-binding</keyword>
<evidence type="ECO:0000256" key="1">
    <source>
        <dbReference type="ARBA" id="ARBA00023015"/>
    </source>
</evidence>
<dbReference type="InterPro" id="IPR009057">
    <property type="entry name" value="Homeodomain-like_sf"/>
</dbReference>
<name>A0ABX1S6V1_9PSEU</name>
<dbReference type="InterPro" id="IPR036388">
    <property type="entry name" value="WH-like_DNA-bd_sf"/>
</dbReference>
<dbReference type="InterPro" id="IPR018062">
    <property type="entry name" value="HTH_AraC-typ_CS"/>
</dbReference>
<dbReference type="SUPFAM" id="SSF55781">
    <property type="entry name" value="GAF domain-like"/>
    <property type="match status" value="1"/>
</dbReference>
<dbReference type="InterPro" id="IPR016032">
    <property type="entry name" value="Sig_transdc_resp-reg_C-effctor"/>
</dbReference>
<dbReference type="Proteomes" id="UP000820669">
    <property type="component" value="Unassembled WGS sequence"/>
</dbReference>
<dbReference type="InterPro" id="IPR018060">
    <property type="entry name" value="HTH_AraC"/>
</dbReference>
<dbReference type="SUPFAM" id="SSF46689">
    <property type="entry name" value="Homeodomain-like"/>
    <property type="match status" value="1"/>
</dbReference>
<dbReference type="PANTHER" id="PTHR46796">
    <property type="entry name" value="HTH-TYPE TRANSCRIPTIONAL ACTIVATOR RHAS-RELATED"/>
    <property type="match status" value="1"/>
</dbReference>
<feature type="compositionally biased region" description="Low complexity" evidence="4">
    <location>
        <begin position="456"/>
        <end position="469"/>
    </location>
</feature>
<dbReference type="RefSeq" id="WP_169379568.1">
    <property type="nucleotide sequence ID" value="NZ_JAAXLA010000003.1"/>
</dbReference>
<dbReference type="Gene3D" id="1.10.10.10">
    <property type="entry name" value="Winged helix-like DNA-binding domain superfamily/Winged helix DNA-binding domain"/>
    <property type="match status" value="1"/>
</dbReference>
<proteinExistence type="predicted"/>
<dbReference type="PROSITE" id="PS00041">
    <property type="entry name" value="HTH_ARAC_FAMILY_1"/>
    <property type="match status" value="1"/>
</dbReference>
<keyword evidence="7" id="KW-1185">Reference proteome</keyword>
<dbReference type="Gene3D" id="1.10.10.60">
    <property type="entry name" value="Homeodomain-like"/>
    <property type="match status" value="1"/>
</dbReference>
<dbReference type="InterPro" id="IPR050204">
    <property type="entry name" value="AraC_XylS_family_regulators"/>
</dbReference>
<dbReference type="InterPro" id="IPR029016">
    <property type="entry name" value="GAF-like_dom_sf"/>
</dbReference>
<feature type="domain" description="HTH araC/xylS-type" evidence="5">
    <location>
        <begin position="355"/>
        <end position="456"/>
    </location>
</feature>
<dbReference type="SMART" id="SM00342">
    <property type="entry name" value="HTH_ARAC"/>
    <property type="match status" value="1"/>
</dbReference>
<dbReference type="SUPFAM" id="SSF46894">
    <property type="entry name" value="C-terminal effector domain of the bipartite response regulators"/>
    <property type="match status" value="1"/>
</dbReference>
<evidence type="ECO:0000259" key="5">
    <source>
        <dbReference type="PROSITE" id="PS01124"/>
    </source>
</evidence>
<keyword evidence="3" id="KW-0804">Transcription</keyword>
<comment type="caution">
    <text evidence="6">The sequence shown here is derived from an EMBL/GenBank/DDBJ whole genome shotgun (WGS) entry which is preliminary data.</text>
</comment>
<dbReference type="Gene3D" id="3.30.450.40">
    <property type="match status" value="1"/>
</dbReference>
<reference evidence="6 7" key="1">
    <citation type="submission" date="2020-04" db="EMBL/GenBank/DDBJ databases">
        <authorList>
            <person name="Klaysubun C."/>
            <person name="Duangmal K."/>
            <person name="Lipun K."/>
        </authorList>
    </citation>
    <scope>NUCLEOTIDE SEQUENCE [LARGE SCALE GENOMIC DNA]</scope>
    <source>
        <strain evidence="6 7">K10HN5</strain>
    </source>
</reference>
<evidence type="ECO:0000313" key="7">
    <source>
        <dbReference type="Proteomes" id="UP000820669"/>
    </source>
</evidence>
<gene>
    <name evidence="6" type="ORF">HF526_02500</name>
</gene>
<accession>A0ABX1S6V1</accession>
<dbReference type="EMBL" id="JAAXLA010000003">
    <property type="protein sequence ID" value="NMH96198.1"/>
    <property type="molecule type" value="Genomic_DNA"/>
</dbReference>
<evidence type="ECO:0000313" key="6">
    <source>
        <dbReference type="EMBL" id="NMH96198.1"/>
    </source>
</evidence>
<protein>
    <submittedName>
        <fullName evidence="6">Helix-turn-helix domain-containing protein</fullName>
    </submittedName>
</protein>
<evidence type="ECO:0000256" key="3">
    <source>
        <dbReference type="ARBA" id="ARBA00023163"/>
    </source>
</evidence>
<keyword evidence="1" id="KW-0805">Transcription regulation</keyword>
<dbReference type="PROSITE" id="PS01124">
    <property type="entry name" value="HTH_ARAC_FAMILY_2"/>
    <property type="match status" value="1"/>
</dbReference>
<evidence type="ECO:0000256" key="2">
    <source>
        <dbReference type="ARBA" id="ARBA00023125"/>
    </source>
</evidence>
<feature type="region of interest" description="Disordered" evidence="4">
    <location>
        <begin position="453"/>
        <end position="488"/>
    </location>
</feature>
<dbReference type="Pfam" id="PF12833">
    <property type="entry name" value="HTH_18"/>
    <property type="match status" value="1"/>
</dbReference>